<evidence type="ECO:0000313" key="1">
    <source>
        <dbReference type="EMBL" id="THJ31129.1"/>
    </source>
</evidence>
<dbReference type="AlphaFoldDB" id="A0A4S5BGE2"/>
<gene>
    <name evidence="1" type="ORF">E8K88_15920</name>
</gene>
<sequence>MITTITTFALPEALTVEQAKAIFLSTAPHYTAVPGLVRKSYVLSDDGKTAGGVYLWQSRTHAEALYTDAWRARVREKYGAEPHISYFNSPVVVDNATHEIIADE</sequence>
<keyword evidence="2" id="KW-1185">Reference proteome</keyword>
<dbReference type="Gene3D" id="3.30.70.100">
    <property type="match status" value="1"/>
</dbReference>
<reference evidence="1 2" key="1">
    <citation type="submission" date="2019-04" db="EMBL/GenBank/DDBJ databases">
        <title>Lampropedia sp YIM MLB12 draf genome.</title>
        <authorList>
            <person name="Wang Y.-X."/>
        </authorList>
    </citation>
    <scope>NUCLEOTIDE SEQUENCE [LARGE SCALE GENOMIC DNA]</scope>
    <source>
        <strain evidence="1 2">YIM MLB12</strain>
    </source>
</reference>
<dbReference type="InterPro" id="IPR011008">
    <property type="entry name" value="Dimeric_a/b-barrel"/>
</dbReference>
<keyword evidence="1" id="KW-0503">Monooxygenase</keyword>
<keyword evidence="1" id="KW-0560">Oxidoreductase</keyword>
<dbReference type="InterPro" id="IPR014910">
    <property type="entry name" value="YdhR"/>
</dbReference>
<comment type="caution">
    <text evidence="1">The sequence shown here is derived from an EMBL/GenBank/DDBJ whole genome shotgun (WGS) entry which is preliminary data.</text>
</comment>
<name>A0A4S5BGE2_9BURK</name>
<dbReference type="RefSeq" id="WP_136407668.1">
    <property type="nucleotide sequence ID" value="NZ_JARXRQ010000001.1"/>
</dbReference>
<accession>A0A4S5BGE2</accession>
<evidence type="ECO:0000313" key="2">
    <source>
        <dbReference type="Proteomes" id="UP000306236"/>
    </source>
</evidence>
<dbReference type="GO" id="GO:0004497">
    <property type="term" value="F:monooxygenase activity"/>
    <property type="evidence" value="ECO:0007669"/>
    <property type="project" value="UniProtKB-KW"/>
</dbReference>
<protein>
    <submittedName>
        <fullName evidence="1">Monooxygenase</fullName>
    </submittedName>
</protein>
<dbReference type="OrthoDB" id="3871007at2"/>
<proteinExistence type="predicted"/>
<organism evidence="1 2">
    <name type="scientific">Lampropedia aestuarii</name>
    <dbReference type="NCBI Taxonomy" id="2562762"/>
    <lineage>
        <taxon>Bacteria</taxon>
        <taxon>Pseudomonadati</taxon>
        <taxon>Pseudomonadota</taxon>
        <taxon>Betaproteobacteria</taxon>
        <taxon>Burkholderiales</taxon>
        <taxon>Comamonadaceae</taxon>
        <taxon>Lampropedia</taxon>
    </lineage>
</organism>
<dbReference type="Proteomes" id="UP000306236">
    <property type="component" value="Unassembled WGS sequence"/>
</dbReference>
<dbReference type="SUPFAM" id="SSF54909">
    <property type="entry name" value="Dimeric alpha+beta barrel"/>
    <property type="match status" value="1"/>
</dbReference>
<dbReference type="EMBL" id="SSWX01000027">
    <property type="protein sequence ID" value="THJ31129.1"/>
    <property type="molecule type" value="Genomic_DNA"/>
</dbReference>
<dbReference type="Pfam" id="PF08803">
    <property type="entry name" value="ydhR"/>
    <property type="match status" value="1"/>
</dbReference>